<evidence type="ECO:0000313" key="2">
    <source>
        <dbReference type="EMBL" id="EJK71653.1"/>
    </source>
</evidence>
<dbReference type="Proteomes" id="UP000266841">
    <property type="component" value="Unassembled WGS sequence"/>
</dbReference>
<comment type="caution">
    <text evidence="2">The sequence shown here is derived from an EMBL/GenBank/DDBJ whole genome shotgun (WGS) entry which is preliminary data.</text>
</comment>
<evidence type="ECO:0000256" key="1">
    <source>
        <dbReference type="SAM" id="MobiDB-lite"/>
    </source>
</evidence>
<name>K0SZ66_THAOC</name>
<feature type="compositionally biased region" description="Polar residues" evidence="1">
    <location>
        <begin position="100"/>
        <end position="110"/>
    </location>
</feature>
<feature type="compositionally biased region" description="Basic and acidic residues" evidence="1">
    <location>
        <begin position="1"/>
        <end position="16"/>
    </location>
</feature>
<gene>
    <name evidence="2" type="ORF">THAOC_06882</name>
</gene>
<reference evidence="2 3" key="1">
    <citation type="journal article" date="2012" name="Genome Biol.">
        <title>Genome and low-iron response of an oceanic diatom adapted to chronic iron limitation.</title>
        <authorList>
            <person name="Lommer M."/>
            <person name="Specht M."/>
            <person name="Roy A.S."/>
            <person name="Kraemer L."/>
            <person name="Andreson R."/>
            <person name="Gutowska M.A."/>
            <person name="Wolf J."/>
            <person name="Bergner S.V."/>
            <person name="Schilhabel M.B."/>
            <person name="Klostermeier U.C."/>
            <person name="Beiko R.G."/>
            <person name="Rosenstiel P."/>
            <person name="Hippler M."/>
            <person name="Laroche J."/>
        </authorList>
    </citation>
    <scope>NUCLEOTIDE SEQUENCE [LARGE SCALE GENOMIC DNA]</scope>
    <source>
        <strain evidence="2 3">CCMP1005</strain>
    </source>
</reference>
<protein>
    <submittedName>
        <fullName evidence="2">Uncharacterized protein</fullName>
    </submittedName>
</protein>
<feature type="region of interest" description="Disordered" evidence="1">
    <location>
        <begin position="37"/>
        <end position="123"/>
    </location>
</feature>
<dbReference type="EMBL" id="AGNL01006957">
    <property type="protein sequence ID" value="EJK71653.1"/>
    <property type="molecule type" value="Genomic_DNA"/>
</dbReference>
<dbReference type="AlphaFoldDB" id="K0SZ66"/>
<feature type="region of interest" description="Disordered" evidence="1">
    <location>
        <begin position="1"/>
        <end position="23"/>
    </location>
</feature>
<keyword evidence="3" id="KW-1185">Reference proteome</keyword>
<sequence>LHLEAPRPPRVGHEGVDAGPDVVLDGRVVRRSGVLPPVVPATAAPSPSASAAAAAPSAPSHRGACPPAVAAVRGREGAGRSDVSGGDGEGDGQRGANPHQIETSAVTTSRYPRASKTAGVDPAADAAEAVLCFD</sequence>
<proteinExistence type="predicted"/>
<organism evidence="2 3">
    <name type="scientific">Thalassiosira oceanica</name>
    <name type="common">Marine diatom</name>
    <dbReference type="NCBI Taxonomy" id="159749"/>
    <lineage>
        <taxon>Eukaryota</taxon>
        <taxon>Sar</taxon>
        <taxon>Stramenopiles</taxon>
        <taxon>Ochrophyta</taxon>
        <taxon>Bacillariophyta</taxon>
        <taxon>Coscinodiscophyceae</taxon>
        <taxon>Thalassiosirophycidae</taxon>
        <taxon>Thalassiosirales</taxon>
        <taxon>Thalassiosiraceae</taxon>
        <taxon>Thalassiosira</taxon>
    </lineage>
</organism>
<feature type="compositionally biased region" description="Low complexity" evidence="1">
    <location>
        <begin position="40"/>
        <end position="60"/>
    </location>
</feature>
<accession>K0SZ66</accession>
<feature type="non-terminal residue" evidence="2">
    <location>
        <position position="1"/>
    </location>
</feature>
<evidence type="ECO:0000313" key="3">
    <source>
        <dbReference type="Proteomes" id="UP000266841"/>
    </source>
</evidence>